<reference evidence="3 4" key="1">
    <citation type="submission" date="2019-03" db="EMBL/GenBank/DDBJ databases">
        <title>Burkholderia cepacia outbreak.</title>
        <authorList>
            <person name="Farzana R."/>
            <person name="Walsh T.R."/>
        </authorList>
    </citation>
    <scope>NUCLEOTIDE SEQUENCE [LARGE SCALE GENOMIC DNA]</scope>
    <source>
        <strain evidence="4">d13</strain>
    </source>
</reference>
<feature type="chain" id="PRO_5043768908" description="Type IV pilus biogenesis protein PilP" evidence="2">
    <location>
        <begin position="23"/>
        <end position="187"/>
    </location>
</feature>
<evidence type="ECO:0000313" key="4">
    <source>
        <dbReference type="Proteomes" id="UP000298234"/>
    </source>
</evidence>
<accession>A0AAX2RKQ7</accession>
<evidence type="ECO:0000313" key="3">
    <source>
        <dbReference type="EMBL" id="TEU41666.1"/>
    </source>
</evidence>
<dbReference type="Proteomes" id="UP000298234">
    <property type="component" value="Unassembled WGS sequence"/>
</dbReference>
<comment type="caution">
    <text evidence="3">The sequence shown here is derived from an EMBL/GenBank/DDBJ whole genome shotgun (WGS) entry which is preliminary data.</text>
</comment>
<sequence>MSKTSVLVLVFSLAGIAQGAFADTLDMLVDKQRQALVHEMDKKLQEDSGAKLTQAAQAPANPPGQLSPAAASADGDAKKEPRKPVDDLRVNAIYGVNGMTTVDVSLGDGPSYPITKDRSIKGWTIAKVSPSSVTFRNIRTKALKTIYLAEPTTPPAATSQTTSAGSMPPVGLPVGMPIPNFPRMGAQ</sequence>
<keyword evidence="2" id="KW-0732">Signal</keyword>
<gene>
    <name evidence="3" type="ORF">E3D37_27010</name>
</gene>
<name>A0AAX2RKQ7_BURCE</name>
<evidence type="ECO:0008006" key="5">
    <source>
        <dbReference type="Google" id="ProtNLM"/>
    </source>
</evidence>
<evidence type="ECO:0000256" key="2">
    <source>
        <dbReference type="SAM" id="SignalP"/>
    </source>
</evidence>
<feature type="region of interest" description="Disordered" evidence="1">
    <location>
        <begin position="40"/>
        <end position="86"/>
    </location>
</feature>
<organism evidence="3 4">
    <name type="scientific">Burkholderia cepacia</name>
    <name type="common">Pseudomonas cepacia</name>
    <dbReference type="NCBI Taxonomy" id="292"/>
    <lineage>
        <taxon>Bacteria</taxon>
        <taxon>Pseudomonadati</taxon>
        <taxon>Pseudomonadota</taxon>
        <taxon>Betaproteobacteria</taxon>
        <taxon>Burkholderiales</taxon>
        <taxon>Burkholderiaceae</taxon>
        <taxon>Burkholderia</taxon>
        <taxon>Burkholderia cepacia complex</taxon>
    </lineage>
</organism>
<proteinExistence type="predicted"/>
<feature type="compositionally biased region" description="Basic and acidic residues" evidence="1">
    <location>
        <begin position="75"/>
        <end position="86"/>
    </location>
</feature>
<dbReference type="AlphaFoldDB" id="A0AAX2RKQ7"/>
<dbReference type="EMBL" id="SNSQ01000035">
    <property type="protein sequence ID" value="TEU41666.1"/>
    <property type="molecule type" value="Genomic_DNA"/>
</dbReference>
<protein>
    <recommendedName>
        <fullName evidence="5">Type IV pilus biogenesis protein PilP</fullName>
    </recommendedName>
</protein>
<evidence type="ECO:0000256" key="1">
    <source>
        <dbReference type="SAM" id="MobiDB-lite"/>
    </source>
</evidence>
<dbReference type="RefSeq" id="WP_134256879.1">
    <property type="nucleotide sequence ID" value="NZ_SNSG01000032.1"/>
</dbReference>
<feature type="compositionally biased region" description="Basic and acidic residues" evidence="1">
    <location>
        <begin position="40"/>
        <end position="49"/>
    </location>
</feature>
<feature type="signal peptide" evidence="2">
    <location>
        <begin position="1"/>
        <end position="22"/>
    </location>
</feature>